<dbReference type="WBParaSite" id="maker-unitig_22822-snap-gene-0.1-mRNA-1">
    <property type="protein sequence ID" value="maker-unitig_22822-snap-gene-0.1-mRNA-1"/>
    <property type="gene ID" value="maker-unitig_22822-snap-gene-0.1"/>
</dbReference>
<organism evidence="3 4">
    <name type="scientific">Macrostomum lignano</name>
    <dbReference type="NCBI Taxonomy" id="282301"/>
    <lineage>
        <taxon>Eukaryota</taxon>
        <taxon>Metazoa</taxon>
        <taxon>Spiralia</taxon>
        <taxon>Lophotrochozoa</taxon>
        <taxon>Platyhelminthes</taxon>
        <taxon>Rhabditophora</taxon>
        <taxon>Macrostomorpha</taxon>
        <taxon>Macrostomida</taxon>
        <taxon>Macrostomidae</taxon>
        <taxon>Macrostomum</taxon>
    </lineage>
</organism>
<dbReference type="Proteomes" id="UP000095280">
    <property type="component" value="Unplaced"/>
</dbReference>
<evidence type="ECO:0000313" key="4">
    <source>
        <dbReference type="WBParaSite" id="maker-unitig_22822-snap-gene-0.1-mRNA-1"/>
    </source>
</evidence>
<evidence type="ECO:0000313" key="3">
    <source>
        <dbReference type="Proteomes" id="UP000095280"/>
    </source>
</evidence>
<feature type="region of interest" description="Disordered" evidence="1">
    <location>
        <begin position="139"/>
        <end position="163"/>
    </location>
</feature>
<proteinExistence type="predicted"/>
<feature type="compositionally biased region" description="Basic and acidic residues" evidence="1">
    <location>
        <begin position="149"/>
        <end position="163"/>
    </location>
</feature>
<keyword evidence="3" id="KW-1185">Reference proteome</keyword>
<accession>A0A1I8F6W8</accession>
<reference evidence="4" key="1">
    <citation type="submission" date="2016-11" db="UniProtKB">
        <authorList>
            <consortium name="WormBaseParasite"/>
        </authorList>
    </citation>
    <scope>IDENTIFICATION</scope>
</reference>
<keyword evidence="2" id="KW-1133">Transmembrane helix</keyword>
<keyword evidence="2" id="KW-0812">Transmembrane</keyword>
<evidence type="ECO:0000256" key="2">
    <source>
        <dbReference type="SAM" id="Phobius"/>
    </source>
</evidence>
<name>A0A1I8F6W8_9PLAT</name>
<feature type="transmembrane region" description="Helical" evidence="2">
    <location>
        <begin position="263"/>
        <end position="281"/>
    </location>
</feature>
<evidence type="ECO:0000256" key="1">
    <source>
        <dbReference type="SAM" id="MobiDB-lite"/>
    </source>
</evidence>
<keyword evidence="2" id="KW-0472">Membrane</keyword>
<protein>
    <submittedName>
        <fullName evidence="4">DUF3336 domain-containing protein</fullName>
    </submittedName>
</protein>
<dbReference type="AlphaFoldDB" id="A0A1I8F6W8"/>
<sequence length="293" mass="32687">IDPGPAGRDTSVPQIYLLSGYARSSPTVRSSSSSRRFRPEISLAASAGADGLLDVLLPSAVSGRAALDDLLAESARRKSGVIDRDEAARKRRCASELASRYCRLLLLDEERLLCRLAAELGRRSPEMCGRLTAQHRRFRSASDAANSELSHRPRRPSDSDSLLHRLLRARRSSGRSSRAHHEPGLQPLCRSELYCQLACLGRQLESAERDSDRFQPLTPAQLQPALAWWLDRAVYARDRRETEQLAMSRSELMKAYNHTASEMILYTFLIGFGYLIPGLLVTNSSLPAWPMEI</sequence>